<evidence type="ECO:0000256" key="3">
    <source>
        <dbReference type="ARBA" id="ARBA00022946"/>
    </source>
</evidence>
<dbReference type="GO" id="GO:0006412">
    <property type="term" value="P:translation"/>
    <property type="evidence" value="ECO:0007669"/>
    <property type="project" value="InterPro"/>
</dbReference>
<evidence type="ECO:0000256" key="7">
    <source>
        <dbReference type="ARBA" id="ARBA00039306"/>
    </source>
</evidence>
<proteinExistence type="inferred from homology"/>
<dbReference type="AlphaFoldDB" id="A0AAV7RHZ1"/>
<keyword evidence="4" id="KW-0689">Ribosomal protein</keyword>
<feature type="domain" description="Small ribosomal subunit protein uS7" evidence="9">
    <location>
        <begin position="1"/>
        <end position="136"/>
    </location>
</feature>
<keyword evidence="5" id="KW-0496">Mitochondrion</keyword>
<evidence type="ECO:0000256" key="6">
    <source>
        <dbReference type="ARBA" id="ARBA00023274"/>
    </source>
</evidence>
<dbReference type="PANTHER" id="PTHR11205">
    <property type="entry name" value="RIBOSOMAL PROTEIN S7"/>
    <property type="match status" value="1"/>
</dbReference>
<dbReference type="SUPFAM" id="SSF47973">
    <property type="entry name" value="Ribosomal protein S7"/>
    <property type="match status" value="1"/>
</dbReference>
<dbReference type="Gene3D" id="1.10.455.10">
    <property type="entry name" value="Ribosomal protein S7 domain"/>
    <property type="match status" value="1"/>
</dbReference>
<dbReference type="Proteomes" id="UP001066276">
    <property type="component" value="Chromosome 5"/>
</dbReference>
<evidence type="ECO:0000313" key="11">
    <source>
        <dbReference type="Proteomes" id="UP001066276"/>
    </source>
</evidence>
<evidence type="ECO:0000256" key="2">
    <source>
        <dbReference type="ARBA" id="ARBA00007151"/>
    </source>
</evidence>
<evidence type="ECO:0000256" key="5">
    <source>
        <dbReference type="ARBA" id="ARBA00023128"/>
    </source>
</evidence>
<organism evidence="10 11">
    <name type="scientific">Pleurodeles waltl</name>
    <name type="common">Iberian ribbed newt</name>
    <dbReference type="NCBI Taxonomy" id="8319"/>
    <lineage>
        <taxon>Eukaryota</taxon>
        <taxon>Metazoa</taxon>
        <taxon>Chordata</taxon>
        <taxon>Craniata</taxon>
        <taxon>Vertebrata</taxon>
        <taxon>Euteleostomi</taxon>
        <taxon>Amphibia</taxon>
        <taxon>Batrachia</taxon>
        <taxon>Caudata</taxon>
        <taxon>Salamandroidea</taxon>
        <taxon>Salamandridae</taxon>
        <taxon>Pleurodelinae</taxon>
        <taxon>Pleurodeles</taxon>
    </lineage>
</organism>
<comment type="subcellular location">
    <subcellularLocation>
        <location evidence="1">Mitochondrion</location>
    </subcellularLocation>
</comment>
<evidence type="ECO:0000259" key="9">
    <source>
        <dbReference type="Pfam" id="PF00177"/>
    </source>
</evidence>
<dbReference type="Pfam" id="PF00177">
    <property type="entry name" value="Ribosomal_S7"/>
    <property type="match status" value="1"/>
</dbReference>
<protein>
    <recommendedName>
        <fullName evidence="7">Small ribosomal subunit protein uS7m</fullName>
    </recommendedName>
    <alternativeName>
        <fullName evidence="8">28S ribosomal protein S7, mitochondrial</fullName>
    </alternativeName>
</protein>
<comment type="similarity">
    <text evidence="2">Belongs to the universal ribosomal protein uS7 family.</text>
</comment>
<name>A0AAV7RHZ1_PLEWA</name>
<dbReference type="CDD" id="cd14870">
    <property type="entry name" value="uS7_Mitochondria_Mammalian"/>
    <property type="match status" value="1"/>
</dbReference>
<dbReference type="PIRSF" id="PIRSF002122">
    <property type="entry name" value="RPS7p_RPS7a_RPS5e_RPS7o"/>
    <property type="match status" value="1"/>
</dbReference>
<reference evidence="10" key="1">
    <citation type="journal article" date="2022" name="bioRxiv">
        <title>Sequencing and chromosome-scale assembly of the giantPleurodeles waltlgenome.</title>
        <authorList>
            <person name="Brown T."/>
            <person name="Elewa A."/>
            <person name="Iarovenko S."/>
            <person name="Subramanian E."/>
            <person name="Araus A.J."/>
            <person name="Petzold A."/>
            <person name="Susuki M."/>
            <person name="Suzuki K.-i.T."/>
            <person name="Hayashi T."/>
            <person name="Toyoda A."/>
            <person name="Oliveira C."/>
            <person name="Osipova E."/>
            <person name="Leigh N.D."/>
            <person name="Simon A."/>
            <person name="Yun M.H."/>
        </authorList>
    </citation>
    <scope>NUCLEOTIDE SEQUENCE</scope>
    <source>
        <strain evidence="10">20211129_DDA</strain>
        <tissue evidence="10">Liver</tissue>
    </source>
</reference>
<accession>A0AAV7RHZ1</accession>
<evidence type="ECO:0000256" key="1">
    <source>
        <dbReference type="ARBA" id="ARBA00004173"/>
    </source>
</evidence>
<evidence type="ECO:0000256" key="4">
    <source>
        <dbReference type="ARBA" id="ARBA00022980"/>
    </source>
</evidence>
<comment type="caution">
    <text evidence="10">The sequence shown here is derived from an EMBL/GenBank/DDBJ whole genome shotgun (WGS) entry which is preliminary data.</text>
</comment>
<evidence type="ECO:0000256" key="8">
    <source>
        <dbReference type="ARBA" id="ARBA00041309"/>
    </source>
</evidence>
<keyword evidence="3" id="KW-0809">Transit peptide</keyword>
<keyword evidence="6" id="KW-0687">Ribonucleoprotein</keyword>
<sequence>MKGGDKVLARSLMTQTLEEIKRKQLEKYYKAPEEERSSIECNPYTIFHKALENCQPIIGLTSIQRGGKSYQVPIPLQDSRRRYLAMKWLITECRENKHRRVFMPQKLSQELLDAFFEQGSVIKKKHELHKMAEADRAFAHYRWW</sequence>
<keyword evidence="11" id="KW-1185">Reference proteome</keyword>
<dbReference type="FunFam" id="1.10.455.10:FF:000004">
    <property type="entry name" value="28S ribosomal protein S7, mitochondrial"/>
    <property type="match status" value="1"/>
</dbReference>
<dbReference type="GO" id="GO:0005743">
    <property type="term" value="C:mitochondrial inner membrane"/>
    <property type="evidence" value="ECO:0007669"/>
    <property type="project" value="UniProtKB-ARBA"/>
</dbReference>
<dbReference type="InterPro" id="IPR000235">
    <property type="entry name" value="Ribosomal_uS7"/>
</dbReference>
<dbReference type="InterPro" id="IPR023798">
    <property type="entry name" value="Ribosomal_uS7_dom"/>
</dbReference>
<gene>
    <name evidence="10" type="ORF">NDU88_003244</name>
</gene>
<dbReference type="InterPro" id="IPR036823">
    <property type="entry name" value="Ribosomal_uS7_dom_sf"/>
</dbReference>
<dbReference type="GO" id="GO:0005763">
    <property type="term" value="C:mitochondrial small ribosomal subunit"/>
    <property type="evidence" value="ECO:0007669"/>
    <property type="project" value="UniProtKB-ARBA"/>
</dbReference>
<dbReference type="EMBL" id="JANPWB010000009">
    <property type="protein sequence ID" value="KAJ1150453.1"/>
    <property type="molecule type" value="Genomic_DNA"/>
</dbReference>
<evidence type="ECO:0000313" key="10">
    <source>
        <dbReference type="EMBL" id="KAJ1150453.1"/>
    </source>
</evidence>